<dbReference type="EMBL" id="CP095855">
    <property type="protein sequence ID" value="UPK66890.1"/>
    <property type="molecule type" value="Genomic_DNA"/>
</dbReference>
<dbReference type="Proteomes" id="UP000830198">
    <property type="component" value="Chromosome"/>
</dbReference>
<organism evidence="1 2">
    <name type="scientific">Chitinophaga filiformis</name>
    <name type="common">Myxococcus filiformis</name>
    <name type="synonym">Flexibacter filiformis</name>
    <dbReference type="NCBI Taxonomy" id="104663"/>
    <lineage>
        <taxon>Bacteria</taxon>
        <taxon>Pseudomonadati</taxon>
        <taxon>Bacteroidota</taxon>
        <taxon>Chitinophagia</taxon>
        <taxon>Chitinophagales</taxon>
        <taxon>Chitinophagaceae</taxon>
        <taxon>Chitinophaga</taxon>
    </lineage>
</organism>
<evidence type="ECO:0000313" key="2">
    <source>
        <dbReference type="Proteomes" id="UP000830198"/>
    </source>
</evidence>
<gene>
    <name evidence="1" type="ORF">MYF79_18285</name>
</gene>
<sequence length="58" mass="6479">MCQTKVVQVYNAPGMTEGFLRSMDKPLQGVHAHTVADKGSFRYMMRLACLKGFLRSNG</sequence>
<evidence type="ECO:0000313" key="1">
    <source>
        <dbReference type="EMBL" id="UPK66890.1"/>
    </source>
</evidence>
<protein>
    <submittedName>
        <fullName evidence="1">Uncharacterized protein</fullName>
    </submittedName>
</protein>
<keyword evidence="2" id="KW-1185">Reference proteome</keyword>
<proteinExistence type="predicted"/>
<accession>A0ABY4HSZ7</accession>
<dbReference type="RefSeq" id="WP_247809087.1">
    <property type="nucleotide sequence ID" value="NZ_CP095855.1"/>
</dbReference>
<reference evidence="1 2" key="1">
    <citation type="submission" date="2022-04" db="EMBL/GenBank/DDBJ databases">
        <title>The arsenic-methylating capacity of Chitinophaga filiformis YT5 during chitin decomposition.</title>
        <authorList>
            <person name="Chen G."/>
            <person name="Liang Y."/>
        </authorList>
    </citation>
    <scope>NUCLEOTIDE SEQUENCE [LARGE SCALE GENOMIC DNA]</scope>
    <source>
        <strain evidence="1 2">YT5</strain>
    </source>
</reference>
<name>A0ABY4HSZ7_CHIFI</name>